<dbReference type="SMART" id="SM00347">
    <property type="entry name" value="HTH_MARR"/>
    <property type="match status" value="1"/>
</dbReference>
<dbReference type="PROSITE" id="PS50995">
    <property type="entry name" value="HTH_MARR_2"/>
    <property type="match status" value="1"/>
</dbReference>
<protein>
    <recommendedName>
        <fullName evidence="4">HTH marR-type domain-containing protein</fullName>
    </recommendedName>
</protein>
<dbReference type="PROSITE" id="PS01117">
    <property type="entry name" value="HTH_MARR_1"/>
    <property type="match status" value="1"/>
</dbReference>
<dbReference type="GO" id="GO:0003700">
    <property type="term" value="F:DNA-binding transcription factor activity"/>
    <property type="evidence" value="ECO:0007669"/>
    <property type="project" value="InterPro"/>
</dbReference>
<reference evidence="5" key="1">
    <citation type="submission" date="2019-08" db="EMBL/GenBank/DDBJ databases">
        <authorList>
            <person name="Kucharzyk K."/>
            <person name="Murdoch R.W."/>
            <person name="Higgins S."/>
            <person name="Loffler F."/>
        </authorList>
    </citation>
    <scope>NUCLEOTIDE SEQUENCE</scope>
</reference>
<dbReference type="Gene3D" id="1.10.10.10">
    <property type="entry name" value="Winged helix-like DNA-binding domain superfamily/Winged helix DNA-binding domain"/>
    <property type="match status" value="1"/>
</dbReference>
<keyword evidence="3" id="KW-0804">Transcription</keyword>
<keyword evidence="1" id="KW-0805">Transcription regulation</keyword>
<dbReference type="PANTHER" id="PTHR42756:SF1">
    <property type="entry name" value="TRANSCRIPTIONAL REPRESSOR OF EMRAB OPERON"/>
    <property type="match status" value="1"/>
</dbReference>
<feature type="domain" description="HTH marR-type" evidence="4">
    <location>
        <begin position="1"/>
        <end position="131"/>
    </location>
</feature>
<dbReference type="EMBL" id="VSSQ01010468">
    <property type="protein sequence ID" value="MPM44423.1"/>
    <property type="molecule type" value="Genomic_DNA"/>
</dbReference>
<dbReference type="PRINTS" id="PR00598">
    <property type="entry name" value="HTHMARR"/>
</dbReference>
<dbReference type="GO" id="GO:0003677">
    <property type="term" value="F:DNA binding"/>
    <property type="evidence" value="ECO:0007669"/>
    <property type="project" value="UniProtKB-KW"/>
</dbReference>
<evidence type="ECO:0000256" key="3">
    <source>
        <dbReference type="ARBA" id="ARBA00023163"/>
    </source>
</evidence>
<gene>
    <name evidence="5" type="ORF">SDC9_91101</name>
</gene>
<evidence type="ECO:0000256" key="2">
    <source>
        <dbReference type="ARBA" id="ARBA00023125"/>
    </source>
</evidence>
<dbReference type="InterPro" id="IPR036388">
    <property type="entry name" value="WH-like_DNA-bd_sf"/>
</dbReference>
<accession>A0A645A0P3</accession>
<evidence type="ECO:0000259" key="4">
    <source>
        <dbReference type="PROSITE" id="PS50995"/>
    </source>
</evidence>
<keyword evidence="2" id="KW-0238">DNA-binding</keyword>
<evidence type="ECO:0000256" key="1">
    <source>
        <dbReference type="ARBA" id="ARBA00023015"/>
    </source>
</evidence>
<organism evidence="5">
    <name type="scientific">bioreactor metagenome</name>
    <dbReference type="NCBI Taxonomy" id="1076179"/>
    <lineage>
        <taxon>unclassified sequences</taxon>
        <taxon>metagenomes</taxon>
        <taxon>ecological metagenomes</taxon>
    </lineage>
</organism>
<dbReference type="InterPro" id="IPR036390">
    <property type="entry name" value="WH_DNA-bd_sf"/>
</dbReference>
<dbReference type="InterPro" id="IPR023187">
    <property type="entry name" value="Tscrpt_reg_MarR-type_CS"/>
</dbReference>
<proteinExistence type="predicted"/>
<evidence type="ECO:0000313" key="5">
    <source>
        <dbReference type="EMBL" id="MPM44423.1"/>
    </source>
</evidence>
<dbReference type="SUPFAM" id="SSF46785">
    <property type="entry name" value="Winged helix' DNA-binding domain"/>
    <property type="match status" value="1"/>
</dbReference>
<dbReference type="Pfam" id="PF01047">
    <property type="entry name" value="MarR"/>
    <property type="match status" value="1"/>
</dbReference>
<name>A0A645A0P3_9ZZZZ</name>
<comment type="caution">
    <text evidence="5">The sequence shown here is derived from an EMBL/GenBank/DDBJ whole genome shotgun (WGS) entry which is preliminary data.</text>
</comment>
<sequence length="152" mass="17531">MEYPQEHILAIRLKTCGRFLYYQVGGKAGQQRILMRLNSYGKTTQKELQDVLEISSGALSEILQKMEDSGFILRTKSAEDKRQVDLSLTQLGHETARSVQEHYHQTLERMFECLCPEQKNQLEQILGILTMHLEEIKSDPAFAQSLEHSCFK</sequence>
<dbReference type="InterPro" id="IPR000835">
    <property type="entry name" value="HTH_MarR-typ"/>
</dbReference>
<dbReference type="PANTHER" id="PTHR42756">
    <property type="entry name" value="TRANSCRIPTIONAL REGULATOR, MARR"/>
    <property type="match status" value="1"/>
</dbReference>
<dbReference type="AlphaFoldDB" id="A0A645A0P3"/>